<organism evidence="2 3">
    <name type="scientific">Psylliodes chrysocephalus</name>
    <dbReference type="NCBI Taxonomy" id="3402493"/>
    <lineage>
        <taxon>Eukaryota</taxon>
        <taxon>Metazoa</taxon>
        <taxon>Ecdysozoa</taxon>
        <taxon>Arthropoda</taxon>
        <taxon>Hexapoda</taxon>
        <taxon>Insecta</taxon>
        <taxon>Pterygota</taxon>
        <taxon>Neoptera</taxon>
        <taxon>Endopterygota</taxon>
        <taxon>Coleoptera</taxon>
        <taxon>Polyphaga</taxon>
        <taxon>Cucujiformia</taxon>
        <taxon>Chrysomeloidea</taxon>
        <taxon>Chrysomelidae</taxon>
        <taxon>Galerucinae</taxon>
        <taxon>Alticini</taxon>
        <taxon>Psylliodes</taxon>
    </lineage>
</organism>
<keyword evidence="3" id="KW-1185">Reference proteome</keyword>
<dbReference type="OrthoDB" id="6767591at2759"/>
<sequence length="107" mass="12368">MFPAVVSNGKYREFYEASKKKNPNQKMRKENTIPSKNVDENSSESDIEVTYNDKDLDLSEPENYKLQTGQHVIIRYEDNYYSGTDLKHDLEGAKIKTMISAGIEAWK</sequence>
<evidence type="ECO:0000313" key="2">
    <source>
        <dbReference type="EMBL" id="CAH1099029.1"/>
    </source>
</evidence>
<dbReference type="EMBL" id="OV651813">
    <property type="protein sequence ID" value="CAH1099029.1"/>
    <property type="molecule type" value="Genomic_DNA"/>
</dbReference>
<feature type="region of interest" description="Disordered" evidence="1">
    <location>
        <begin position="16"/>
        <end position="47"/>
    </location>
</feature>
<evidence type="ECO:0000313" key="3">
    <source>
        <dbReference type="Proteomes" id="UP001153636"/>
    </source>
</evidence>
<gene>
    <name evidence="2" type="ORF">PSYICH_LOCUS948</name>
</gene>
<evidence type="ECO:0000256" key="1">
    <source>
        <dbReference type="SAM" id="MobiDB-lite"/>
    </source>
</evidence>
<dbReference type="AlphaFoldDB" id="A0A9P0CBS8"/>
<accession>A0A9P0CBS8</accession>
<dbReference type="Proteomes" id="UP001153636">
    <property type="component" value="Chromosome 1"/>
</dbReference>
<reference evidence="2" key="1">
    <citation type="submission" date="2022-01" db="EMBL/GenBank/DDBJ databases">
        <authorList>
            <person name="King R."/>
        </authorList>
    </citation>
    <scope>NUCLEOTIDE SEQUENCE</scope>
</reference>
<protein>
    <submittedName>
        <fullName evidence="2">Uncharacterized protein</fullName>
    </submittedName>
</protein>
<name>A0A9P0CBS8_9CUCU</name>
<proteinExistence type="predicted"/>